<gene>
    <name evidence="14" type="ORF">ABNN70_00435</name>
</gene>
<keyword evidence="6 13" id="KW-1133">Transmembrane helix</keyword>
<comment type="function">
    <text evidence="12">Catalyzes the acylation of glycosyl-4,4'-diaponeurosporenoate, i.e. the esterification of glucose at the C6'' position with the carboxyl group of the C(15) fatty acid 12-methyltetradecanoic acid, to yield staphyloxanthin. This is the last step in the biosynthesis of this orange pigment, present in most staphylococci strains.</text>
</comment>
<comment type="similarity">
    <text evidence="10">Belongs to the acyltransferase CrtO family.</text>
</comment>
<comment type="subcellular location">
    <subcellularLocation>
        <location evidence="1">Cell membrane</location>
        <topology evidence="1">Single-pass membrane protein</topology>
    </subcellularLocation>
</comment>
<dbReference type="GO" id="GO:0005886">
    <property type="term" value="C:plasma membrane"/>
    <property type="evidence" value="ECO:0007669"/>
    <property type="project" value="UniProtKB-SubCell"/>
</dbReference>
<evidence type="ECO:0000256" key="2">
    <source>
        <dbReference type="ARBA" id="ARBA00022475"/>
    </source>
</evidence>
<evidence type="ECO:0000256" key="7">
    <source>
        <dbReference type="ARBA" id="ARBA00023136"/>
    </source>
</evidence>
<evidence type="ECO:0000256" key="8">
    <source>
        <dbReference type="ARBA" id="ARBA00023315"/>
    </source>
</evidence>
<evidence type="ECO:0000256" key="4">
    <source>
        <dbReference type="ARBA" id="ARBA00022692"/>
    </source>
</evidence>
<proteinExistence type="inferred from homology"/>
<sequence length="172" mass="20763">MKLFTIMNNLFIFLTISLVNTFISIKLPLSIFHFDSWLFKVRNWERNGRIYQDCLSVKKWKNRLPELSDFLSFLFSKKQMEHHNTDYLYRFALETCRAELAHWCIILSSLIFTQWNPTGMSLLMIFLAVLLNLPYIIIQRYNRPRILAILSSRRTDMNDRMVHDWEVIHKDI</sequence>
<name>A0AAU8IGB7_9BACL</name>
<accession>A0AAU8IGB7</accession>
<dbReference type="RefSeq" id="WP_353948375.1">
    <property type="nucleotide sequence ID" value="NZ_CP159510.1"/>
</dbReference>
<feature type="transmembrane region" description="Helical" evidence="13">
    <location>
        <begin position="119"/>
        <end position="138"/>
    </location>
</feature>
<evidence type="ECO:0000256" key="3">
    <source>
        <dbReference type="ARBA" id="ARBA00022679"/>
    </source>
</evidence>
<dbReference type="EMBL" id="CP159510">
    <property type="protein sequence ID" value="XCJ17058.1"/>
    <property type="molecule type" value="Genomic_DNA"/>
</dbReference>
<evidence type="ECO:0000256" key="5">
    <source>
        <dbReference type="ARBA" id="ARBA00022729"/>
    </source>
</evidence>
<keyword evidence="4 13" id="KW-0812">Transmembrane</keyword>
<dbReference type="AlphaFoldDB" id="A0AAU8IGB7"/>
<evidence type="ECO:0000256" key="12">
    <source>
        <dbReference type="ARBA" id="ARBA00025324"/>
    </source>
</evidence>
<comment type="pathway">
    <text evidence="9">Carotenoid biosynthesis; staphyloxanthin biosynthesis; staphyloxanthin from farnesyl diphosphate: step 5/5.</text>
</comment>
<evidence type="ECO:0000256" key="11">
    <source>
        <dbReference type="ARBA" id="ARBA00023667"/>
    </source>
</evidence>
<keyword evidence="8 14" id="KW-0012">Acyltransferase</keyword>
<evidence type="ECO:0000256" key="9">
    <source>
        <dbReference type="ARBA" id="ARBA00023588"/>
    </source>
</evidence>
<evidence type="ECO:0000256" key="10">
    <source>
        <dbReference type="ARBA" id="ARBA00023603"/>
    </source>
</evidence>
<dbReference type="InterPro" id="IPR044021">
    <property type="entry name" value="CrtO"/>
</dbReference>
<protein>
    <recommendedName>
        <fullName evidence="11">Glycosyl-4,4'-diaponeurosporenoate acyltransferase</fullName>
    </recommendedName>
</protein>
<dbReference type="GO" id="GO:0016746">
    <property type="term" value="F:acyltransferase activity"/>
    <property type="evidence" value="ECO:0007669"/>
    <property type="project" value="UniProtKB-KW"/>
</dbReference>
<dbReference type="Pfam" id="PF18927">
    <property type="entry name" value="CrtO"/>
    <property type="match status" value="1"/>
</dbReference>
<feature type="transmembrane region" description="Helical" evidence="13">
    <location>
        <begin position="12"/>
        <end position="34"/>
    </location>
</feature>
<organism evidence="14">
    <name type="scientific">Sporolactobacillus sp. Y61</name>
    <dbReference type="NCBI Taxonomy" id="3160863"/>
    <lineage>
        <taxon>Bacteria</taxon>
        <taxon>Bacillati</taxon>
        <taxon>Bacillota</taxon>
        <taxon>Bacilli</taxon>
        <taxon>Bacillales</taxon>
        <taxon>Sporolactobacillaceae</taxon>
        <taxon>Sporolactobacillus</taxon>
    </lineage>
</organism>
<keyword evidence="7 13" id="KW-0472">Membrane</keyword>
<evidence type="ECO:0000313" key="14">
    <source>
        <dbReference type="EMBL" id="XCJ17058.1"/>
    </source>
</evidence>
<reference evidence="14" key="1">
    <citation type="submission" date="2024-06" db="EMBL/GenBank/DDBJ databases">
        <authorList>
            <person name="Fan A."/>
            <person name="Zhang F.Y."/>
            <person name="Zhang L."/>
        </authorList>
    </citation>
    <scope>NUCLEOTIDE SEQUENCE</scope>
    <source>
        <strain evidence="14">Y61</strain>
    </source>
</reference>
<evidence type="ECO:0000256" key="6">
    <source>
        <dbReference type="ARBA" id="ARBA00022989"/>
    </source>
</evidence>
<keyword evidence="5" id="KW-0732">Signal</keyword>
<keyword evidence="3" id="KW-0808">Transferase</keyword>
<evidence type="ECO:0000256" key="1">
    <source>
        <dbReference type="ARBA" id="ARBA00004162"/>
    </source>
</evidence>
<evidence type="ECO:0000256" key="13">
    <source>
        <dbReference type="SAM" id="Phobius"/>
    </source>
</evidence>
<keyword evidence="2" id="KW-1003">Cell membrane</keyword>